<dbReference type="CDD" id="cd02042">
    <property type="entry name" value="ParAB_family"/>
    <property type="match status" value="1"/>
</dbReference>
<dbReference type="PANTHER" id="PTHR13696:SF96">
    <property type="entry name" value="COBQ_COBB_MIND_PARA NUCLEOTIDE BINDING DOMAIN-CONTAINING PROTEIN"/>
    <property type="match status" value="1"/>
</dbReference>
<dbReference type="Proteomes" id="UP000006764">
    <property type="component" value="Chromosome"/>
</dbReference>
<protein>
    <submittedName>
        <fullName evidence="2">Putative partition-like protein</fullName>
    </submittedName>
</protein>
<accession>A0A0B4XJU9</accession>
<dbReference type="STRING" id="391936.S7S_02080"/>
<dbReference type="InterPro" id="IPR050678">
    <property type="entry name" value="DNA_Partitioning_ATPase"/>
</dbReference>
<dbReference type="PIRSF" id="PIRSF009320">
    <property type="entry name" value="Nuc_binding_HP_1000"/>
    <property type="match status" value="1"/>
</dbReference>
<dbReference type="InterPro" id="IPR027417">
    <property type="entry name" value="P-loop_NTPase"/>
</dbReference>
<dbReference type="KEGG" id="apac:S7S_02080"/>
<organism evidence="2 3">
    <name type="scientific">Isoalcanivorax pacificus W11-5</name>
    <dbReference type="NCBI Taxonomy" id="391936"/>
    <lineage>
        <taxon>Bacteria</taxon>
        <taxon>Pseudomonadati</taxon>
        <taxon>Pseudomonadota</taxon>
        <taxon>Gammaproteobacteria</taxon>
        <taxon>Oceanospirillales</taxon>
        <taxon>Alcanivoracaceae</taxon>
        <taxon>Isoalcanivorax</taxon>
    </lineage>
</organism>
<dbReference type="InterPro" id="IPR002586">
    <property type="entry name" value="CobQ/CobB/MinD/ParA_Nub-bd_dom"/>
</dbReference>
<dbReference type="OrthoDB" id="69313at2"/>
<dbReference type="Pfam" id="PF01656">
    <property type="entry name" value="CbiA"/>
    <property type="match status" value="1"/>
</dbReference>
<dbReference type="HOGENOM" id="CLU_037612_5_0_6"/>
<proteinExistence type="predicted"/>
<feature type="domain" description="CobQ/CobB/MinD/ParA nucleotide binding" evidence="1">
    <location>
        <begin position="28"/>
        <end position="211"/>
    </location>
</feature>
<keyword evidence="3" id="KW-1185">Reference proteome</keyword>
<dbReference type="AlphaFoldDB" id="A0A0B4XJU9"/>
<name>A0A0B4XJU9_9GAMM</name>
<evidence type="ECO:0000313" key="2">
    <source>
        <dbReference type="EMBL" id="AJD46838.1"/>
    </source>
</evidence>
<sequence>MRRAADVRETTSPARAIGGGGPPRFVVLVANAKGGCGKTTLATNLASYLAAQGQTVSLLDLDPLQSSASWVRRREQLGRHDIHGLSLKLDAYTTYGRLTEVVNQAHGYLIIDSPGGLDGPLLDHVLRVAQVVLVPVLPSPIDIRAATRFLQAVMLSPCYRRRPRRLAVVANRTRARTRMYEQLRQFLTSLKIPYLATLRDTQLYTQAAGEGGGIIDMPVQRAAEDIQHWRRIAEWLEVQRHLLRALPGFHG</sequence>
<reference evidence="2 3" key="1">
    <citation type="journal article" date="2012" name="J. Bacteriol.">
        <title>Genome sequence of an alkane-degrading bacterium, Alcanivorax pacificus type strain W11-5, isolated from deep sea sediment.</title>
        <authorList>
            <person name="Lai Q."/>
            <person name="Shao Z."/>
        </authorList>
    </citation>
    <scope>NUCLEOTIDE SEQUENCE [LARGE SCALE GENOMIC DNA]</scope>
    <source>
        <strain evidence="2 3">W11-5</strain>
    </source>
</reference>
<evidence type="ECO:0000259" key="1">
    <source>
        <dbReference type="Pfam" id="PF01656"/>
    </source>
</evidence>
<dbReference type="SUPFAM" id="SSF52540">
    <property type="entry name" value="P-loop containing nucleoside triphosphate hydrolases"/>
    <property type="match status" value="1"/>
</dbReference>
<dbReference type="Gene3D" id="3.40.50.300">
    <property type="entry name" value="P-loop containing nucleotide triphosphate hydrolases"/>
    <property type="match status" value="1"/>
</dbReference>
<gene>
    <name evidence="2" type="ORF">S7S_02080</name>
</gene>
<dbReference type="PANTHER" id="PTHR13696">
    <property type="entry name" value="P-LOOP CONTAINING NUCLEOSIDE TRIPHOSPHATE HYDROLASE"/>
    <property type="match status" value="1"/>
</dbReference>
<dbReference type="EMBL" id="CP004387">
    <property type="protein sequence ID" value="AJD46838.1"/>
    <property type="molecule type" value="Genomic_DNA"/>
</dbReference>
<dbReference type="RefSeq" id="WP_052269195.1">
    <property type="nucleotide sequence ID" value="NZ_CP004387.1"/>
</dbReference>
<evidence type="ECO:0000313" key="3">
    <source>
        <dbReference type="Proteomes" id="UP000006764"/>
    </source>
</evidence>